<evidence type="ECO:0000313" key="2">
    <source>
        <dbReference type="EMBL" id="GAI34745.1"/>
    </source>
</evidence>
<proteinExistence type="predicted"/>
<sequence length="36" mass="4124">MRPSEFEQTLRKSGKTNGGSFLKADFHVHIPKSNDY</sequence>
<gene>
    <name evidence="2" type="ORF">S06H3_49377</name>
</gene>
<dbReference type="EMBL" id="BARV01031176">
    <property type="protein sequence ID" value="GAI34745.1"/>
    <property type="molecule type" value="Genomic_DNA"/>
</dbReference>
<organism evidence="2">
    <name type="scientific">marine sediment metagenome</name>
    <dbReference type="NCBI Taxonomy" id="412755"/>
    <lineage>
        <taxon>unclassified sequences</taxon>
        <taxon>metagenomes</taxon>
        <taxon>ecological metagenomes</taxon>
    </lineage>
</organism>
<feature type="non-terminal residue" evidence="2">
    <location>
        <position position="36"/>
    </location>
</feature>
<reference evidence="2" key="1">
    <citation type="journal article" date="2014" name="Front. Microbiol.">
        <title>High frequency of phylogenetically diverse reductive dehalogenase-homologous genes in deep subseafloor sedimentary metagenomes.</title>
        <authorList>
            <person name="Kawai M."/>
            <person name="Futagami T."/>
            <person name="Toyoda A."/>
            <person name="Takaki Y."/>
            <person name="Nishi S."/>
            <person name="Hori S."/>
            <person name="Arai W."/>
            <person name="Tsubouchi T."/>
            <person name="Morono Y."/>
            <person name="Uchiyama I."/>
            <person name="Ito T."/>
            <person name="Fujiyama A."/>
            <person name="Inagaki F."/>
            <person name="Takami H."/>
        </authorList>
    </citation>
    <scope>NUCLEOTIDE SEQUENCE</scope>
    <source>
        <strain evidence="2">Expedition CK06-06</strain>
    </source>
</reference>
<protein>
    <submittedName>
        <fullName evidence="2">Uncharacterized protein</fullName>
    </submittedName>
</protein>
<dbReference type="AlphaFoldDB" id="X1P6T5"/>
<accession>X1P6T5</accession>
<feature type="compositionally biased region" description="Basic and acidic residues" evidence="1">
    <location>
        <begin position="1"/>
        <end position="10"/>
    </location>
</feature>
<evidence type="ECO:0000256" key="1">
    <source>
        <dbReference type="SAM" id="MobiDB-lite"/>
    </source>
</evidence>
<comment type="caution">
    <text evidence="2">The sequence shown here is derived from an EMBL/GenBank/DDBJ whole genome shotgun (WGS) entry which is preliminary data.</text>
</comment>
<name>X1P6T5_9ZZZZ</name>
<feature type="region of interest" description="Disordered" evidence="1">
    <location>
        <begin position="1"/>
        <end position="21"/>
    </location>
</feature>